<dbReference type="EMBL" id="BMAO01013257">
    <property type="protein sequence ID" value="GFQ87412.1"/>
    <property type="molecule type" value="Genomic_DNA"/>
</dbReference>
<protein>
    <submittedName>
        <fullName evidence="1">Uncharacterized protein</fullName>
    </submittedName>
</protein>
<proteinExistence type="predicted"/>
<organism evidence="1 2">
    <name type="scientific">Trichonephila clavata</name>
    <name type="common">Joro spider</name>
    <name type="synonym">Nephila clavata</name>
    <dbReference type="NCBI Taxonomy" id="2740835"/>
    <lineage>
        <taxon>Eukaryota</taxon>
        <taxon>Metazoa</taxon>
        <taxon>Ecdysozoa</taxon>
        <taxon>Arthropoda</taxon>
        <taxon>Chelicerata</taxon>
        <taxon>Arachnida</taxon>
        <taxon>Araneae</taxon>
        <taxon>Araneomorphae</taxon>
        <taxon>Entelegynae</taxon>
        <taxon>Araneoidea</taxon>
        <taxon>Nephilidae</taxon>
        <taxon>Trichonephila</taxon>
    </lineage>
</organism>
<evidence type="ECO:0000313" key="1">
    <source>
        <dbReference type="EMBL" id="GFQ87412.1"/>
    </source>
</evidence>
<name>A0A8X6FRH4_TRICU</name>
<reference evidence="1" key="1">
    <citation type="submission" date="2020-07" db="EMBL/GenBank/DDBJ databases">
        <title>Multicomponent nature underlies the extraordinary mechanical properties of spider dragline silk.</title>
        <authorList>
            <person name="Kono N."/>
            <person name="Nakamura H."/>
            <person name="Mori M."/>
            <person name="Yoshida Y."/>
            <person name="Ohtoshi R."/>
            <person name="Malay A.D."/>
            <person name="Moran D.A.P."/>
            <person name="Tomita M."/>
            <person name="Numata K."/>
            <person name="Arakawa K."/>
        </authorList>
    </citation>
    <scope>NUCLEOTIDE SEQUENCE</scope>
</reference>
<dbReference type="AlphaFoldDB" id="A0A8X6FRH4"/>
<dbReference type="Proteomes" id="UP000887116">
    <property type="component" value="Unassembled WGS sequence"/>
</dbReference>
<accession>A0A8X6FRH4</accession>
<keyword evidence="2" id="KW-1185">Reference proteome</keyword>
<comment type="caution">
    <text evidence="1">The sequence shown here is derived from an EMBL/GenBank/DDBJ whole genome shotgun (WGS) entry which is preliminary data.</text>
</comment>
<dbReference type="OrthoDB" id="10282984at2759"/>
<sequence>MAARGISSFDLRRQPMKFVCFSSGAYASLTGANGLIRRLRLPSHQLQKVRKPVDLKVSARLGHHTKVQVSLDNCSSLDRKYVALRKKFRQIF</sequence>
<gene>
    <name evidence="1" type="ORF">TNCT_649301</name>
</gene>
<evidence type="ECO:0000313" key="2">
    <source>
        <dbReference type="Proteomes" id="UP000887116"/>
    </source>
</evidence>